<dbReference type="InterPro" id="IPR024983">
    <property type="entry name" value="CHAT_dom"/>
</dbReference>
<reference evidence="3" key="1">
    <citation type="submission" date="2024-07" db="EMBL/GenBank/DDBJ databases">
        <title>Complete genome sequences of cellulolytic bacteria, Kitasatospora sp. CMC57 and Streptomyces sp. CMC78, isolated from Japanese agricultural soil.</title>
        <authorList>
            <person name="Hashimoto T."/>
            <person name="Ito M."/>
            <person name="Iwamoto M."/>
            <person name="Fukahori D."/>
            <person name="Shoda T."/>
            <person name="Sakoda M."/>
            <person name="Morohoshi T."/>
            <person name="Mitsuboshi M."/>
            <person name="Nishizawa T."/>
        </authorList>
    </citation>
    <scope>NUCLEOTIDE SEQUENCE</scope>
    <source>
        <strain evidence="3">CMC78</strain>
    </source>
</reference>
<name>A0AB33KN00_9ACTN</name>
<sequence length="1211" mass="127608">MRRSGEVTGWAFLAEVDGVRHAGLAVGQAGLGPFTGAGPGGSLATLACVRGLPTLTSLDALPLVGPMDARWCVQRDAEGVVSVFGPGGLQLAYDLALELPPGWLESATGAGSLVLVVSHVLPSSDDMTAVLTYETQHGMVCAGRVRFGPPGDETAGPPAFAHVLDPVSDLLELVLHVRDRVLSLDVARRRARGLERTRRSLGEGHWLTAGALLELLVAQAARNRGPSADLRYLYWRLVAEVAEECGVDAAWREAALRTVENAAPVLAERCERPVFEDADELAGRLIERLEGAPGGTSGAAPDIASGSSPDLAAALLAASRLRLAVRGPEDLGGDAYAGAEGAVRAAQLAADLYRSPLYRPWSGGAWPLRFDARLRGETRELLVRAVESDDREGGPGSALRPRILAALAQVTAEEESGGEEERSGEEQGGGEQGGGEEEYGGVDRATARAAFDALFAARAPGPPDLTVFLLRAVDDVPDSFVDVIRANVFGSDVPAFLAAHGGAVAARTVDQAINLARERADRPLLRAALDWADRSPLLPGPAHRRQLIEARLHALPGDPTDCPGPGPLPDPDSFPAGWTPAQRSAALLHLAAHARDRRQPALGAALLRQARPEDGAGVRLLAADLHRLAVEQGEPVAGPVPFPWGHSTYAALSYASLNQQDLAQACLLPVLHDLPRLSGEDLRNAVYAIIVDLPDFDTSGAPALGEVLRDLVHAAVWQLTVEIESMPVALMLGLHQAGKGPEAGAWRRIDGAITRPAHIENYVGKLRALESPSAVGGATANLLDALDGDHRSGSEGAEAGDGRDEFARNLRRRISSFIDDELRGRSAAFVDDEHVWARTGELLDDRTVLLTWFLPTAVNGAAVLLAVTREGSAITVQLGEGEGEGEGGGYDGGGGGPEGAAVSADRHPVADLVEAVRTEVERDPLFGEVTPEGRRLLTGHELPLPDGDQLAAWRTRGKDRLLLWPHGALHYLPVALCSAGGRTIADDWTVVTVAGLEALLPATGPVRPRRTAVLASGSGGAPYGLPAEPALEEHARTVAAAVGAHALTGPAATRAALLAELATADVVHLAVHGTMDQDAPWLHCLYLTPDEDDDGRLFAHDFLELDLSGVRLVTLAACESALGRFDRADNVRGVPAALITAGVQAVVGCLWAVRPEPATYFFQHLHRRAGLADAPEQAFRAAQTATRARYPAYRDWGAFTYLLGRSEGATA</sequence>
<dbReference type="KEGG" id="stcm:SCMC78_28270"/>
<organism evidence="3">
    <name type="scientific">Streptomyces sp. CMC78</name>
    <dbReference type="NCBI Taxonomy" id="3231512"/>
    <lineage>
        <taxon>Bacteria</taxon>
        <taxon>Bacillati</taxon>
        <taxon>Actinomycetota</taxon>
        <taxon>Actinomycetes</taxon>
        <taxon>Kitasatosporales</taxon>
        <taxon>Streptomycetaceae</taxon>
        <taxon>Streptomyces</taxon>
    </lineage>
</organism>
<dbReference type="EMBL" id="AP035884">
    <property type="protein sequence ID" value="BFP53020.1"/>
    <property type="molecule type" value="Genomic_DNA"/>
</dbReference>
<dbReference type="AlphaFoldDB" id="A0AB33KN00"/>
<evidence type="ECO:0000259" key="2">
    <source>
        <dbReference type="Pfam" id="PF12770"/>
    </source>
</evidence>
<evidence type="ECO:0000256" key="1">
    <source>
        <dbReference type="SAM" id="MobiDB-lite"/>
    </source>
</evidence>
<protein>
    <recommendedName>
        <fullName evidence="2">CHAT domain-containing protein</fullName>
    </recommendedName>
</protein>
<feature type="domain" description="CHAT" evidence="2">
    <location>
        <begin position="956"/>
        <end position="1204"/>
    </location>
</feature>
<evidence type="ECO:0000313" key="3">
    <source>
        <dbReference type="EMBL" id="BFP53020.1"/>
    </source>
</evidence>
<dbReference type="Pfam" id="PF12770">
    <property type="entry name" value="CHAT"/>
    <property type="match status" value="1"/>
</dbReference>
<proteinExistence type="predicted"/>
<accession>A0AB33KN00</accession>
<feature type="region of interest" description="Disordered" evidence="1">
    <location>
        <begin position="879"/>
        <end position="902"/>
    </location>
</feature>
<dbReference type="RefSeq" id="WP_408053755.1">
    <property type="nucleotide sequence ID" value="NZ_AP035884.1"/>
</dbReference>
<gene>
    <name evidence="3" type="ORF">SCMC78_28270</name>
</gene>
<feature type="region of interest" description="Disordered" evidence="1">
    <location>
        <begin position="410"/>
        <end position="440"/>
    </location>
</feature>
<feature type="compositionally biased region" description="Gly residues" evidence="1">
    <location>
        <begin position="886"/>
        <end position="898"/>
    </location>
</feature>